<evidence type="ECO:0000256" key="4">
    <source>
        <dbReference type="SAM" id="SignalP"/>
    </source>
</evidence>
<protein>
    <submittedName>
        <fullName evidence="6">HlyD family efflux transporter periplasmic adaptor subunit</fullName>
    </submittedName>
</protein>
<dbReference type="RefSeq" id="WP_290357842.1">
    <property type="nucleotide sequence ID" value="NZ_JAUHHC010000001.1"/>
</dbReference>
<organism evidence="6 7">
    <name type="scientific">Roseateles violae</name>
    <dbReference type="NCBI Taxonomy" id="3058042"/>
    <lineage>
        <taxon>Bacteria</taxon>
        <taxon>Pseudomonadati</taxon>
        <taxon>Pseudomonadota</taxon>
        <taxon>Betaproteobacteria</taxon>
        <taxon>Burkholderiales</taxon>
        <taxon>Sphaerotilaceae</taxon>
        <taxon>Roseateles</taxon>
    </lineage>
</organism>
<dbReference type="SUPFAM" id="SSF111369">
    <property type="entry name" value="HlyD-like secretion proteins"/>
    <property type="match status" value="1"/>
</dbReference>
<feature type="coiled-coil region" evidence="3">
    <location>
        <begin position="69"/>
        <end position="129"/>
    </location>
</feature>
<keyword evidence="2 3" id="KW-0175">Coiled coil</keyword>
<dbReference type="InterPro" id="IPR059052">
    <property type="entry name" value="HH_YbhG-like"/>
</dbReference>
<dbReference type="Gene3D" id="1.10.287.470">
    <property type="entry name" value="Helix hairpin bin"/>
    <property type="match status" value="1"/>
</dbReference>
<evidence type="ECO:0000313" key="6">
    <source>
        <dbReference type="EMBL" id="MDN3919541.1"/>
    </source>
</evidence>
<dbReference type="EMBL" id="JAUHHC010000001">
    <property type="protein sequence ID" value="MDN3919541.1"/>
    <property type="molecule type" value="Genomic_DNA"/>
</dbReference>
<name>A0ABT8DMB6_9BURK</name>
<dbReference type="PANTHER" id="PTHR32347:SF23">
    <property type="entry name" value="BLL5650 PROTEIN"/>
    <property type="match status" value="1"/>
</dbReference>
<evidence type="ECO:0000313" key="7">
    <source>
        <dbReference type="Proteomes" id="UP001228044"/>
    </source>
</evidence>
<accession>A0ABT8DMB6</accession>
<feature type="signal peptide" evidence="4">
    <location>
        <begin position="1"/>
        <end position="21"/>
    </location>
</feature>
<evidence type="ECO:0000259" key="5">
    <source>
        <dbReference type="Pfam" id="PF25881"/>
    </source>
</evidence>
<dbReference type="Gene3D" id="2.40.30.170">
    <property type="match status" value="1"/>
</dbReference>
<evidence type="ECO:0000256" key="1">
    <source>
        <dbReference type="ARBA" id="ARBA00004196"/>
    </source>
</evidence>
<dbReference type="PANTHER" id="PTHR32347">
    <property type="entry name" value="EFFLUX SYSTEM COMPONENT YKNX-RELATED"/>
    <property type="match status" value="1"/>
</dbReference>
<feature type="domain" description="YbhG-like alpha-helical hairpin" evidence="5">
    <location>
        <begin position="72"/>
        <end position="193"/>
    </location>
</feature>
<reference evidence="6 7" key="1">
    <citation type="submission" date="2023-06" db="EMBL/GenBank/DDBJ databases">
        <title>Pelomonas sp. PFR6 16S ribosomal RNA gene Genome sequencing and assembly.</title>
        <authorList>
            <person name="Woo H."/>
        </authorList>
    </citation>
    <scope>NUCLEOTIDE SEQUENCE [LARGE SCALE GENOMIC DNA]</scope>
    <source>
        <strain evidence="6 7">PFR6</strain>
    </source>
</reference>
<dbReference type="Gene3D" id="2.40.50.100">
    <property type="match status" value="1"/>
</dbReference>
<evidence type="ECO:0000256" key="3">
    <source>
        <dbReference type="SAM" id="Coils"/>
    </source>
</evidence>
<proteinExistence type="predicted"/>
<gene>
    <name evidence="6" type="ORF">QWJ38_04515</name>
</gene>
<dbReference type="InterPro" id="IPR050465">
    <property type="entry name" value="UPF0194_transport"/>
</dbReference>
<dbReference type="Gene3D" id="6.10.140.1990">
    <property type="match status" value="1"/>
</dbReference>
<sequence length="318" mass="34175">MRTIIGPALSVAALLCCSACSDSGPPGYQGYVEGEYVHIAAPIGGRLQKLQVQRGQTVAARAALFSLESDEEQAARAQAEQQLKAAQAQLADLRQGRRSPELEVVQAQLAQAQAAEAQAAQQLKRDEDQFEAGGIARAQLDDARANLAIRQARVRELAGQLQVSRLPAREEQIRAQDAQVAAARAALSQLDWRLGQKQLLAGQAGLVVDTLYREGEWVPAGSPVVRLLPPGHVKLRFFVPEPQLGGLKPGARLRIQCEGCPAELAAQVSYVASEAEYTPPVIYSKDTRAKLVFMVEARPAEADAARLRVGQPVTVTLP</sequence>
<dbReference type="Proteomes" id="UP001228044">
    <property type="component" value="Unassembled WGS sequence"/>
</dbReference>
<comment type="caution">
    <text evidence="6">The sequence shown here is derived from an EMBL/GenBank/DDBJ whole genome shotgun (WGS) entry which is preliminary data.</text>
</comment>
<evidence type="ECO:0000256" key="2">
    <source>
        <dbReference type="ARBA" id="ARBA00023054"/>
    </source>
</evidence>
<dbReference type="InterPro" id="IPR030190">
    <property type="entry name" value="MacA_alpha-hairpin_sf"/>
</dbReference>
<keyword evidence="4" id="KW-0732">Signal</keyword>
<keyword evidence="7" id="KW-1185">Reference proteome</keyword>
<feature type="chain" id="PRO_5046744473" evidence="4">
    <location>
        <begin position="22"/>
        <end position="318"/>
    </location>
</feature>
<comment type="subcellular location">
    <subcellularLocation>
        <location evidence="1">Cell envelope</location>
    </subcellularLocation>
</comment>
<dbReference type="Pfam" id="PF25881">
    <property type="entry name" value="HH_YBHG"/>
    <property type="match status" value="1"/>
</dbReference>